<dbReference type="OrthoDB" id="5822258at2759"/>
<proteinExistence type="predicted"/>
<evidence type="ECO:0000313" key="2">
    <source>
        <dbReference type="EMBL" id="VDO29075.1"/>
    </source>
</evidence>
<dbReference type="Proteomes" id="UP000268014">
    <property type="component" value="Unassembled WGS sequence"/>
</dbReference>
<name>A0A0N4W8E7_HAEPC</name>
<organism evidence="4">
    <name type="scientific">Haemonchus placei</name>
    <name type="common">Barber's pole worm</name>
    <dbReference type="NCBI Taxonomy" id="6290"/>
    <lineage>
        <taxon>Eukaryota</taxon>
        <taxon>Metazoa</taxon>
        <taxon>Ecdysozoa</taxon>
        <taxon>Nematoda</taxon>
        <taxon>Chromadorea</taxon>
        <taxon>Rhabditida</taxon>
        <taxon>Rhabditina</taxon>
        <taxon>Rhabditomorpha</taxon>
        <taxon>Strongyloidea</taxon>
        <taxon>Trichostrongylidae</taxon>
        <taxon>Haemonchus</taxon>
    </lineage>
</organism>
<dbReference type="EMBL" id="UZAF01016499">
    <property type="protein sequence ID" value="VDO29075.1"/>
    <property type="molecule type" value="Genomic_DNA"/>
</dbReference>
<accession>A0A0N4W8E7</accession>
<reference evidence="2 3" key="2">
    <citation type="submission" date="2018-11" db="EMBL/GenBank/DDBJ databases">
        <authorList>
            <consortium name="Pathogen Informatics"/>
        </authorList>
    </citation>
    <scope>NUCLEOTIDE SEQUENCE [LARGE SCALE GENOMIC DNA]</scope>
    <source>
        <strain evidence="2 3">MHpl1</strain>
    </source>
</reference>
<feature type="compositionally biased region" description="Polar residues" evidence="1">
    <location>
        <begin position="142"/>
        <end position="154"/>
    </location>
</feature>
<gene>
    <name evidence="2" type="ORF">HPLM_LOCUS6466</name>
</gene>
<evidence type="ECO:0000256" key="1">
    <source>
        <dbReference type="SAM" id="MobiDB-lite"/>
    </source>
</evidence>
<protein>
    <submittedName>
        <fullName evidence="4">Transposase</fullName>
    </submittedName>
</protein>
<feature type="region of interest" description="Disordered" evidence="1">
    <location>
        <begin position="132"/>
        <end position="154"/>
    </location>
</feature>
<sequence length="154" mass="17191">MLLEIESITIVLPTDGVPLIANGTYKTWQLLVALERNLQPGGTLLFFPSPYEDHKCEVCSVHDHTGSKIRSRGEKPLLGMLETVSYTHPAICLRTAPRSKRTPIHWPPDYLVPEKMRVIMSDILRLEEFKPAGPAQGETLEGASSQEEATSQRI</sequence>
<dbReference type="WBParaSite" id="HPLM_0000647401-mRNA-1">
    <property type="protein sequence ID" value="HPLM_0000647401-mRNA-1"/>
    <property type="gene ID" value="HPLM_0000647401"/>
</dbReference>
<evidence type="ECO:0000313" key="3">
    <source>
        <dbReference type="Proteomes" id="UP000268014"/>
    </source>
</evidence>
<evidence type="ECO:0000313" key="4">
    <source>
        <dbReference type="WBParaSite" id="HPLM_0000647401-mRNA-1"/>
    </source>
</evidence>
<reference evidence="4" key="1">
    <citation type="submission" date="2017-02" db="UniProtKB">
        <authorList>
            <consortium name="WormBaseParasite"/>
        </authorList>
    </citation>
    <scope>IDENTIFICATION</scope>
</reference>
<dbReference type="AlphaFoldDB" id="A0A0N4W8E7"/>
<keyword evidence="3" id="KW-1185">Reference proteome</keyword>